<dbReference type="OrthoDB" id="10064100at2759"/>
<dbReference type="SUPFAM" id="SSF57850">
    <property type="entry name" value="RING/U-box"/>
    <property type="match status" value="1"/>
</dbReference>
<evidence type="ECO:0000256" key="5">
    <source>
        <dbReference type="ARBA" id="ARBA00022786"/>
    </source>
</evidence>
<evidence type="ECO:0000256" key="6">
    <source>
        <dbReference type="SAM" id="MobiDB-lite"/>
    </source>
</evidence>
<dbReference type="Pfam" id="PF04564">
    <property type="entry name" value="U-box"/>
    <property type="match status" value="1"/>
</dbReference>
<organism evidence="8 9">
    <name type="scientific">Eutrema salsugineum</name>
    <name type="common">Saltwater cress</name>
    <name type="synonym">Sisymbrium salsugineum</name>
    <dbReference type="NCBI Taxonomy" id="72664"/>
    <lineage>
        <taxon>Eukaryota</taxon>
        <taxon>Viridiplantae</taxon>
        <taxon>Streptophyta</taxon>
        <taxon>Embryophyta</taxon>
        <taxon>Tracheophyta</taxon>
        <taxon>Spermatophyta</taxon>
        <taxon>Magnoliopsida</taxon>
        <taxon>eudicotyledons</taxon>
        <taxon>Gunneridae</taxon>
        <taxon>Pentapetalae</taxon>
        <taxon>rosids</taxon>
        <taxon>malvids</taxon>
        <taxon>Brassicales</taxon>
        <taxon>Brassicaceae</taxon>
        <taxon>Eutremeae</taxon>
        <taxon>Eutrema</taxon>
    </lineage>
</organism>
<dbReference type="SUPFAM" id="SSF48371">
    <property type="entry name" value="ARM repeat"/>
    <property type="match status" value="1"/>
</dbReference>
<dbReference type="Proteomes" id="UP000030689">
    <property type="component" value="Unassembled WGS sequence"/>
</dbReference>
<dbReference type="InterPro" id="IPR045210">
    <property type="entry name" value="RING-Ubox_PUB"/>
</dbReference>
<dbReference type="OMA" id="LILKWCE"/>
<keyword evidence="9" id="KW-1185">Reference proteome</keyword>
<dbReference type="Gramene" id="ESQ53442">
    <property type="protein sequence ID" value="ESQ53442"/>
    <property type="gene ID" value="EUTSA_v10024500mg"/>
</dbReference>
<dbReference type="GO" id="GO:0061630">
    <property type="term" value="F:ubiquitin protein ligase activity"/>
    <property type="evidence" value="ECO:0007669"/>
    <property type="project" value="UniProtKB-EC"/>
</dbReference>
<dbReference type="InterPro" id="IPR013083">
    <property type="entry name" value="Znf_RING/FYVE/PHD"/>
</dbReference>
<dbReference type="InterPro" id="IPR003613">
    <property type="entry name" value="Ubox_domain"/>
</dbReference>
<name>V4MDY8_EUTSA</name>
<dbReference type="KEGG" id="eus:EUTSA_v10024500mg"/>
<dbReference type="Gene3D" id="3.30.40.10">
    <property type="entry name" value="Zinc/RING finger domain, C3HC4 (zinc finger)"/>
    <property type="match status" value="1"/>
</dbReference>
<dbReference type="eggNOG" id="KOG0167">
    <property type="taxonomic scope" value="Eukaryota"/>
</dbReference>
<dbReference type="PANTHER" id="PTHR23315:SF240">
    <property type="entry name" value="U-BOX DOMAIN-CONTAINING PROTEIN 5"/>
    <property type="match status" value="1"/>
</dbReference>
<evidence type="ECO:0000256" key="2">
    <source>
        <dbReference type="ARBA" id="ARBA00004906"/>
    </source>
</evidence>
<accession>V4MDY8</accession>
<evidence type="ECO:0000256" key="1">
    <source>
        <dbReference type="ARBA" id="ARBA00000900"/>
    </source>
</evidence>
<dbReference type="GO" id="GO:0016567">
    <property type="term" value="P:protein ubiquitination"/>
    <property type="evidence" value="ECO:0007669"/>
    <property type="project" value="UniProtKB-UniPathway"/>
</dbReference>
<proteinExistence type="predicted"/>
<keyword evidence="5" id="KW-0833">Ubl conjugation pathway</keyword>
<evidence type="ECO:0000256" key="3">
    <source>
        <dbReference type="ARBA" id="ARBA00012483"/>
    </source>
</evidence>
<comment type="pathway">
    <text evidence="2">Protein modification; protein ubiquitination.</text>
</comment>
<dbReference type="CDD" id="cd16664">
    <property type="entry name" value="RING-Ubox_PUB"/>
    <property type="match status" value="1"/>
</dbReference>
<evidence type="ECO:0000313" key="9">
    <source>
        <dbReference type="Proteomes" id="UP000030689"/>
    </source>
</evidence>
<evidence type="ECO:0000256" key="4">
    <source>
        <dbReference type="ARBA" id="ARBA00022679"/>
    </source>
</evidence>
<dbReference type="EMBL" id="KI517384">
    <property type="protein sequence ID" value="ESQ53442.1"/>
    <property type="molecule type" value="Genomic_DNA"/>
</dbReference>
<evidence type="ECO:0000259" key="7">
    <source>
        <dbReference type="PROSITE" id="PS51698"/>
    </source>
</evidence>
<feature type="compositionally biased region" description="Polar residues" evidence="6">
    <location>
        <begin position="710"/>
        <end position="729"/>
    </location>
</feature>
<dbReference type="STRING" id="72664.V4MDY8"/>
<feature type="region of interest" description="Disordered" evidence="6">
    <location>
        <begin position="696"/>
        <end position="733"/>
    </location>
</feature>
<dbReference type="InterPro" id="IPR016024">
    <property type="entry name" value="ARM-type_fold"/>
</dbReference>
<sequence>MGIDITQRIERLPHYFKMHSSMCLELKSLVDRIMSIFPDIEDARPGSSSGIQTLCLLNTALEKAKLLLQYCSESSKLYMAVTGDAILSRGCRAKKSLEQTLIDIRSMVPTVLAIKISQVVQDLRSTVLTLESSEEEAGKAVRELMQRSTSSSVSSDEIRDFYFAALKLQLSTPEAIVIERRSLKSLLEKLGECQVDKRQILKYLLCLLKKHERIIWRDHKDNSSFTQHQPVNDSVCASVAEAGCSEERNDTLPEQFKCPLSLTVMYDPVLISSGHTFERMWIQKWFEDGNVTCPKSKRMLDDLTLKPNVAMKVQISKWCSKHGLDVQDPTTKHTKALQNIDFSVSIASFGSSLYDIPDLGCFSSTDFSSSFSTDSPSFSKMSKGGYFMPMQTINSESGTVTTDSSHSEMEIEPLCELSNLPFDAQIKVIEDVRSRYEHNTRAFRFMSPSKFLEPLITYLKNAHERNGTTGDIIKSGLNLLLNFLNGNRRAIESLEEDVFKTLSIFLGSDSVVVAEEALNVFEILSNNPQCLSKLTSSGFLSSLLKITESGAQHLQEQAMITLKNLSSSNEICLEMVSLDFIKKLTSFLQQFFFSKQSIIILRNLCNTEKGRVCMTETPGCIASIADLLESNVPEEQENAISILLQLCVQKMEYCYLVVREGVDIYSSLILISNNGTEEAKVGASELLRALEEIVREEEEEESSRPEGATAATTSQVFTHQEPILTTPSPKKSGLFGFTFSSLKKKKSR</sequence>
<feature type="domain" description="U-box" evidence="7">
    <location>
        <begin position="251"/>
        <end position="325"/>
    </location>
</feature>
<comment type="catalytic activity">
    <reaction evidence="1">
        <text>S-ubiquitinyl-[E2 ubiquitin-conjugating enzyme]-L-cysteine + [acceptor protein]-L-lysine = [E2 ubiquitin-conjugating enzyme]-L-cysteine + N(6)-ubiquitinyl-[acceptor protein]-L-lysine.</text>
        <dbReference type="EC" id="2.3.2.27"/>
    </reaction>
</comment>
<protein>
    <recommendedName>
        <fullName evidence="3">RING-type E3 ubiquitin transferase</fullName>
        <ecNumber evidence="3">2.3.2.27</ecNumber>
    </recommendedName>
</protein>
<reference evidence="8 9" key="1">
    <citation type="journal article" date="2013" name="Front. Plant Sci.">
        <title>The Reference Genome of the Halophytic Plant Eutrema salsugineum.</title>
        <authorList>
            <person name="Yang R."/>
            <person name="Jarvis D.E."/>
            <person name="Chen H."/>
            <person name="Beilstein M.A."/>
            <person name="Grimwood J."/>
            <person name="Jenkins J."/>
            <person name="Shu S."/>
            <person name="Prochnik S."/>
            <person name="Xin M."/>
            <person name="Ma C."/>
            <person name="Schmutz J."/>
            <person name="Wing R.A."/>
            <person name="Mitchell-Olds T."/>
            <person name="Schumaker K.S."/>
            <person name="Wang X."/>
        </authorList>
    </citation>
    <scope>NUCLEOTIDE SEQUENCE [LARGE SCALE GENOMIC DNA]</scope>
</reference>
<dbReference type="EC" id="2.3.2.27" evidence="3"/>
<dbReference type="Gene3D" id="1.25.10.10">
    <property type="entry name" value="Leucine-rich Repeat Variant"/>
    <property type="match status" value="1"/>
</dbReference>
<gene>
    <name evidence="8" type="ORF">EUTSA_v10024500mg</name>
</gene>
<dbReference type="AlphaFoldDB" id="V4MDY8"/>
<dbReference type="PROSITE" id="PS51698">
    <property type="entry name" value="U_BOX"/>
    <property type="match status" value="1"/>
</dbReference>
<keyword evidence="4" id="KW-0808">Transferase</keyword>
<dbReference type="InterPro" id="IPR011989">
    <property type="entry name" value="ARM-like"/>
</dbReference>
<evidence type="ECO:0000313" key="8">
    <source>
        <dbReference type="EMBL" id="ESQ53442.1"/>
    </source>
</evidence>
<dbReference type="UniPathway" id="UPA00143"/>
<dbReference type="SMART" id="SM00504">
    <property type="entry name" value="Ubox"/>
    <property type="match status" value="1"/>
</dbReference>
<dbReference type="PANTHER" id="PTHR23315">
    <property type="entry name" value="U BOX DOMAIN-CONTAINING"/>
    <property type="match status" value="1"/>
</dbReference>